<dbReference type="EMBL" id="CP109965">
    <property type="protein sequence ID" value="WAJ69651.1"/>
    <property type="molecule type" value="Genomic_DNA"/>
</dbReference>
<protein>
    <submittedName>
        <fullName evidence="3">M23 family metallopeptidase</fullName>
    </submittedName>
</protein>
<dbReference type="Gene3D" id="2.70.70.10">
    <property type="entry name" value="Glucose Permease (Domain IIA)"/>
    <property type="match status" value="1"/>
</dbReference>
<dbReference type="Proteomes" id="UP001163726">
    <property type="component" value="Chromosome"/>
</dbReference>
<reference evidence="3" key="1">
    <citation type="submission" date="2022-10" db="EMBL/GenBank/DDBJ databases">
        <title>Catenovulum adriacola sp. nov. isolated in the Harbour of Susak.</title>
        <authorList>
            <person name="Schoch T."/>
            <person name="Reich S.J."/>
            <person name="Stoeferle S."/>
            <person name="Flaiz M."/>
            <person name="Kazda M."/>
            <person name="Riedel C.U."/>
            <person name="Duerre P."/>
        </authorList>
    </citation>
    <scope>NUCLEOTIDE SEQUENCE</scope>
    <source>
        <strain evidence="3">TS8</strain>
    </source>
</reference>
<dbReference type="SUPFAM" id="SSF51261">
    <property type="entry name" value="Duplicated hybrid motif"/>
    <property type="match status" value="1"/>
</dbReference>
<dbReference type="InterPro" id="IPR011055">
    <property type="entry name" value="Dup_hybrid_motif"/>
</dbReference>
<evidence type="ECO:0000313" key="3">
    <source>
        <dbReference type="EMBL" id="WAJ69651.1"/>
    </source>
</evidence>
<sequence length="310" mass="34568">MSLSIQYTKQETQLEWRLSARHGLALFVLLISLATAITFSINRLTTKPEQTFNPVDQSKQDLSKYKHQLLNLKQKTETELTAVKLKLAELQSYALRMNALGARMVEQASIDGDEFNFEQQPATGGPESANQSFDFHNDPPNFSLLDEMNKLLEKFNFQEQQLNLLESVMLNHNISEQIYISGRPIESGWLSSYYGIRKDPFSGLPATHKGIDFAGKEGSAVIATGAGVVTWAGERYGYGNLVEIDHGHGMKSRYGHNKSVVVAVGEVVTKGMQIAVMGSTGRSTGPHVHYEILKNGKQIDPLKYVHRRAQ</sequence>
<gene>
    <name evidence="3" type="ORF">OLW01_10865</name>
</gene>
<name>A0ABY7AKF4_9ALTE</name>
<dbReference type="PANTHER" id="PTHR21666:SF291">
    <property type="entry name" value="STAGE II SPORULATION PROTEIN Q"/>
    <property type="match status" value="1"/>
</dbReference>
<accession>A0ABY7AKF4</accession>
<evidence type="ECO:0000256" key="1">
    <source>
        <dbReference type="SAM" id="Phobius"/>
    </source>
</evidence>
<dbReference type="RefSeq" id="WP_268073935.1">
    <property type="nucleotide sequence ID" value="NZ_CP109965.1"/>
</dbReference>
<organism evidence="3 4">
    <name type="scientific">Catenovulum adriaticum</name>
    <dbReference type="NCBI Taxonomy" id="2984846"/>
    <lineage>
        <taxon>Bacteria</taxon>
        <taxon>Pseudomonadati</taxon>
        <taxon>Pseudomonadota</taxon>
        <taxon>Gammaproteobacteria</taxon>
        <taxon>Alteromonadales</taxon>
        <taxon>Alteromonadaceae</taxon>
        <taxon>Catenovulum</taxon>
    </lineage>
</organism>
<dbReference type="Pfam" id="PF01551">
    <property type="entry name" value="Peptidase_M23"/>
    <property type="match status" value="1"/>
</dbReference>
<dbReference type="InterPro" id="IPR016047">
    <property type="entry name" value="M23ase_b-sheet_dom"/>
</dbReference>
<keyword evidence="1" id="KW-0472">Membrane</keyword>
<dbReference type="InterPro" id="IPR050570">
    <property type="entry name" value="Cell_wall_metabolism_enzyme"/>
</dbReference>
<feature type="domain" description="M23ase beta-sheet core" evidence="2">
    <location>
        <begin position="207"/>
        <end position="301"/>
    </location>
</feature>
<dbReference type="CDD" id="cd12797">
    <property type="entry name" value="M23_peptidase"/>
    <property type="match status" value="1"/>
</dbReference>
<dbReference type="PANTHER" id="PTHR21666">
    <property type="entry name" value="PEPTIDASE-RELATED"/>
    <property type="match status" value="1"/>
</dbReference>
<keyword evidence="1" id="KW-0812">Transmembrane</keyword>
<feature type="transmembrane region" description="Helical" evidence="1">
    <location>
        <begin position="20"/>
        <end position="41"/>
    </location>
</feature>
<proteinExistence type="predicted"/>
<keyword evidence="4" id="KW-1185">Reference proteome</keyword>
<evidence type="ECO:0000313" key="4">
    <source>
        <dbReference type="Proteomes" id="UP001163726"/>
    </source>
</evidence>
<evidence type="ECO:0000259" key="2">
    <source>
        <dbReference type="Pfam" id="PF01551"/>
    </source>
</evidence>
<keyword evidence="1" id="KW-1133">Transmembrane helix</keyword>